<comment type="cofactor">
    <cofactor evidence="1">
        <name>Zn(2+)</name>
        <dbReference type="ChEBI" id="CHEBI:29105"/>
    </cofactor>
</comment>
<evidence type="ECO:0000256" key="12">
    <source>
        <dbReference type="ARBA" id="ARBA00023136"/>
    </source>
</evidence>
<dbReference type="RefSeq" id="WP_114076876.1">
    <property type="nucleotide sequence ID" value="NZ_CP030918.1"/>
</dbReference>
<keyword evidence="4" id="KW-1003">Cell membrane</keyword>
<dbReference type="EMBL" id="CP030918">
    <property type="protein sequence ID" value="AXC50559.1"/>
    <property type="molecule type" value="Genomic_DNA"/>
</dbReference>
<keyword evidence="12 13" id="KW-0472">Membrane</keyword>
<evidence type="ECO:0000256" key="1">
    <source>
        <dbReference type="ARBA" id="ARBA00001947"/>
    </source>
</evidence>
<keyword evidence="9" id="KW-0862">Zinc</keyword>
<feature type="transmembrane region" description="Helical" evidence="13">
    <location>
        <begin position="87"/>
        <end position="106"/>
    </location>
</feature>
<evidence type="ECO:0000256" key="5">
    <source>
        <dbReference type="ARBA" id="ARBA00022670"/>
    </source>
</evidence>
<dbReference type="AlphaFoldDB" id="A0A344PMF4"/>
<dbReference type="OrthoDB" id="9800627at2"/>
<keyword evidence="15" id="KW-1185">Reference proteome</keyword>
<feature type="transmembrane region" description="Helical" evidence="13">
    <location>
        <begin position="54"/>
        <end position="72"/>
    </location>
</feature>
<dbReference type="InterPro" id="IPR044537">
    <property type="entry name" value="Rip2-like"/>
</dbReference>
<evidence type="ECO:0000256" key="7">
    <source>
        <dbReference type="ARBA" id="ARBA00022723"/>
    </source>
</evidence>
<gene>
    <name evidence="14" type="ORF">DRW48_13485</name>
</gene>
<keyword evidence="6 13" id="KW-0812">Transmembrane</keyword>
<evidence type="ECO:0000256" key="13">
    <source>
        <dbReference type="SAM" id="Phobius"/>
    </source>
</evidence>
<feature type="transmembrane region" description="Helical" evidence="13">
    <location>
        <begin position="12"/>
        <end position="33"/>
    </location>
</feature>
<feature type="transmembrane region" description="Helical" evidence="13">
    <location>
        <begin position="169"/>
        <end position="189"/>
    </location>
</feature>
<organism evidence="14 15">
    <name type="scientific">Paracoccus suum</name>
    <dbReference type="NCBI Taxonomy" id="2259340"/>
    <lineage>
        <taxon>Bacteria</taxon>
        <taxon>Pseudomonadati</taxon>
        <taxon>Pseudomonadota</taxon>
        <taxon>Alphaproteobacteria</taxon>
        <taxon>Rhodobacterales</taxon>
        <taxon>Paracoccaceae</taxon>
        <taxon>Paracoccus</taxon>
    </lineage>
</organism>
<dbReference type="PANTHER" id="PTHR35864:SF1">
    <property type="entry name" value="ZINC METALLOPROTEASE YWHC-RELATED"/>
    <property type="match status" value="1"/>
</dbReference>
<comment type="similarity">
    <text evidence="3">Belongs to the peptidase M50B family.</text>
</comment>
<evidence type="ECO:0000256" key="4">
    <source>
        <dbReference type="ARBA" id="ARBA00022475"/>
    </source>
</evidence>
<proteinExistence type="inferred from homology"/>
<evidence type="ECO:0000256" key="6">
    <source>
        <dbReference type="ARBA" id="ARBA00022692"/>
    </source>
</evidence>
<dbReference type="Proteomes" id="UP000252023">
    <property type="component" value="Chromosome"/>
</dbReference>
<keyword evidence="8" id="KW-0378">Hydrolase</keyword>
<sequence length="202" mass="21157">MNISIQDLLFRLAATAIICAIHGFVLAAAAGYAGDPGPGYEGRRSLNPFDQMDPVGAISMVVFGFGWIRPIVLDPQLMRQGRFGEGLVAACGIVSILCLAAVASFARQPLIQMQSGSLTLNLSTFLVMLAAQSIAFAAINLVPAPPFTGAHFLSVAFPHRLPNARLPRILPYAFATVLIGSGLAGGLLAPLMRTLTRAIVGG</sequence>
<dbReference type="GO" id="GO:0008237">
    <property type="term" value="F:metallopeptidase activity"/>
    <property type="evidence" value="ECO:0007669"/>
    <property type="project" value="UniProtKB-KW"/>
</dbReference>
<keyword evidence="11" id="KW-0482">Metalloprotease</keyword>
<evidence type="ECO:0000256" key="11">
    <source>
        <dbReference type="ARBA" id="ARBA00023049"/>
    </source>
</evidence>
<evidence type="ECO:0000256" key="2">
    <source>
        <dbReference type="ARBA" id="ARBA00004651"/>
    </source>
</evidence>
<evidence type="ECO:0000256" key="9">
    <source>
        <dbReference type="ARBA" id="ARBA00022833"/>
    </source>
</evidence>
<evidence type="ECO:0000256" key="10">
    <source>
        <dbReference type="ARBA" id="ARBA00022989"/>
    </source>
</evidence>
<comment type="subcellular location">
    <subcellularLocation>
        <location evidence="2">Cell membrane</location>
        <topology evidence="2">Multi-pass membrane protein</topology>
    </subcellularLocation>
</comment>
<protein>
    <submittedName>
        <fullName evidence="14">Site-2 protease family protein</fullName>
    </submittedName>
</protein>
<dbReference type="GO" id="GO:0005886">
    <property type="term" value="C:plasma membrane"/>
    <property type="evidence" value="ECO:0007669"/>
    <property type="project" value="UniProtKB-SubCell"/>
</dbReference>
<dbReference type="CDD" id="cd06158">
    <property type="entry name" value="S2P-M50_like_1"/>
    <property type="match status" value="1"/>
</dbReference>
<evidence type="ECO:0000313" key="14">
    <source>
        <dbReference type="EMBL" id="AXC50559.1"/>
    </source>
</evidence>
<dbReference type="GO" id="GO:0046872">
    <property type="term" value="F:metal ion binding"/>
    <property type="evidence" value="ECO:0007669"/>
    <property type="project" value="UniProtKB-KW"/>
</dbReference>
<dbReference type="GO" id="GO:0006508">
    <property type="term" value="P:proteolysis"/>
    <property type="evidence" value="ECO:0007669"/>
    <property type="project" value="UniProtKB-KW"/>
</dbReference>
<evidence type="ECO:0000256" key="8">
    <source>
        <dbReference type="ARBA" id="ARBA00022801"/>
    </source>
</evidence>
<keyword evidence="10 13" id="KW-1133">Transmembrane helix</keyword>
<reference evidence="15" key="1">
    <citation type="submission" date="2018-07" db="EMBL/GenBank/DDBJ databases">
        <title>Genome sequencing of Paracoccus sp. SC2-6.</title>
        <authorList>
            <person name="Heo J."/>
            <person name="Kim S.-J."/>
            <person name="Kwon S.-W."/>
        </authorList>
    </citation>
    <scope>NUCLEOTIDE SEQUENCE [LARGE SCALE GENOMIC DNA]</scope>
    <source>
        <strain evidence="15">SC2-6</strain>
    </source>
</reference>
<accession>A0A344PMF4</accession>
<dbReference type="InterPro" id="IPR052348">
    <property type="entry name" value="Metallopeptidase_M50B"/>
</dbReference>
<name>A0A344PMF4_9RHOB</name>
<evidence type="ECO:0000256" key="3">
    <source>
        <dbReference type="ARBA" id="ARBA00007931"/>
    </source>
</evidence>
<dbReference type="KEGG" id="pars:DRW48_13485"/>
<evidence type="ECO:0000313" key="15">
    <source>
        <dbReference type="Proteomes" id="UP000252023"/>
    </source>
</evidence>
<dbReference type="PANTHER" id="PTHR35864">
    <property type="entry name" value="ZINC METALLOPROTEASE MJ0611-RELATED"/>
    <property type="match status" value="1"/>
</dbReference>
<keyword evidence="7" id="KW-0479">Metal-binding</keyword>
<keyword evidence="5 14" id="KW-0645">Protease</keyword>
<feature type="transmembrane region" description="Helical" evidence="13">
    <location>
        <begin position="118"/>
        <end position="139"/>
    </location>
</feature>